<evidence type="ECO:0000256" key="2">
    <source>
        <dbReference type="SAM" id="MobiDB-lite"/>
    </source>
</evidence>
<dbReference type="Proteomes" id="UP000217790">
    <property type="component" value="Unassembled WGS sequence"/>
</dbReference>
<evidence type="ECO:0000256" key="1">
    <source>
        <dbReference type="SAM" id="Coils"/>
    </source>
</evidence>
<organism evidence="3 4">
    <name type="scientific">Armillaria gallica</name>
    <name type="common">Bulbous honey fungus</name>
    <name type="synonym">Armillaria bulbosa</name>
    <dbReference type="NCBI Taxonomy" id="47427"/>
    <lineage>
        <taxon>Eukaryota</taxon>
        <taxon>Fungi</taxon>
        <taxon>Dikarya</taxon>
        <taxon>Basidiomycota</taxon>
        <taxon>Agaricomycotina</taxon>
        <taxon>Agaricomycetes</taxon>
        <taxon>Agaricomycetidae</taxon>
        <taxon>Agaricales</taxon>
        <taxon>Marasmiineae</taxon>
        <taxon>Physalacriaceae</taxon>
        <taxon>Armillaria</taxon>
    </lineage>
</organism>
<keyword evidence="4" id="KW-1185">Reference proteome</keyword>
<dbReference type="OMA" id="WRAMTRE"/>
<evidence type="ECO:0000313" key="4">
    <source>
        <dbReference type="Proteomes" id="UP000217790"/>
    </source>
</evidence>
<proteinExistence type="predicted"/>
<feature type="compositionally biased region" description="Basic and acidic residues" evidence="2">
    <location>
        <begin position="54"/>
        <end position="64"/>
    </location>
</feature>
<name>A0A2H3CLC5_ARMGA</name>
<protein>
    <submittedName>
        <fullName evidence="3">Uncharacterized protein</fullName>
    </submittedName>
</protein>
<feature type="compositionally biased region" description="Polar residues" evidence="2">
    <location>
        <begin position="82"/>
        <end position="92"/>
    </location>
</feature>
<feature type="compositionally biased region" description="Acidic residues" evidence="2">
    <location>
        <begin position="41"/>
        <end position="53"/>
    </location>
</feature>
<dbReference type="AlphaFoldDB" id="A0A2H3CLC5"/>
<sequence length="481" mass="54629">MVCKTAHEGPSGSMTSASRQPEAADMQIDSEPYVPGTPGCDDIDEPEPWDMEDIELKDTLEVEKVLSQPAKPNEGPFEKTKSNLIASGSSLDIPNFGKADLAERIARFETDHKENSESRTGKERQPDHRKDRRFNAPYQKQDDRGAQWSREKRKFVQDLGHAQAENRTLQRMNEELERELRGAREALAREQARREEDHRLLDTRGKELRDTQMFLTKADTYSFAEIKDIVEGLNSEILQIAAMMVDEFDCKGRDAGMKDEFEDLTAAVMQMRKVLGEPMVRLLQDHKDREMHIEVVQKSIQAILVNAASHAVSRWSSHDPLSSVFQDMYHHIRTSKNPAVAGRWRAMTREITKYVLDTNFDERFSWFLLESLRDVLHVAGWSNADTEKRMIDKFGERLVVLVMLVKKLDRAIGEGITSRDLDVLMVEAGEQFDPSYMIAEEDGSGPIACSCNLGLMAGVAEETRAECLLKVGVIYISSFET</sequence>
<feature type="region of interest" description="Disordered" evidence="2">
    <location>
        <begin position="1"/>
        <end position="95"/>
    </location>
</feature>
<dbReference type="EMBL" id="KZ293720">
    <property type="protein sequence ID" value="PBK82154.1"/>
    <property type="molecule type" value="Genomic_DNA"/>
</dbReference>
<reference evidence="4" key="1">
    <citation type="journal article" date="2017" name="Nat. Ecol. Evol.">
        <title>Genome expansion and lineage-specific genetic innovations in the forest pathogenic fungi Armillaria.</title>
        <authorList>
            <person name="Sipos G."/>
            <person name="Prasanna A.N."/>
            <person name="Walter M.C."/>
            <person name="O'Connor E."/>
            <person name="Balint B."/>
            <person name="Krizsan K."/>
            <person name="Kiss B."/>
            <person name="Hess J."/>
            <person name="Varga T."/>
            <person name="Slot J."/>
            <person name="Riley R."/>
            <person name="Boka B."/>
            <person name="Rigling D."/>
            <person name="Barry K."/>
            <person name="Lee J."/>
            <person name="Mihaltcheva S."/>
            <person name="LaButti K."/>
            <person name="Lipzen A."/>
            <person name="Waldron R."/>
            <person name="Moloney N.M."/>
            <person name="Sperisen C."/>
            <person name="Kredics L."/>
            <person name="Vagvoelgyi C."/>
            <person name="Patrignani A."/>
            <person name="Fitzpatrick D."/>
            <person name="Nagy I."/>
            <person name="Doyle S."/>
            <person name="Anderson J.B."/>
            <person name="Grigoriev I.V."/>
            <person name="Gueldener U."/>
            <person name="Muensterkoetter M."/>
            <person name="Nagy L.G."/>
        </authorList>
    </citation>
    <scope>NUCLEOTIDE SEQUENCE [LARGE SCALE GENOMIC DNA]</scope>
    <source>
        <strain evidence="4">Ar21-2</strain>
    </source>
</reference>
<feature type="region of interest" description="Disordered" evidence="2">
    <location>
        <begin position="108"/>
        <end position="149"/>
    </location>
</feature>
<gene>
    <name evidence="3" type="ORF">ARMGADRAFT_1171028</name>
</gene>
<dbReference type="InParanoid" id="A0A2H3CLC5"/>
<keyword evidence="1" id="KW-0175">Coiled coil</keyword>
<feature type="coiled-coil region" evidence="1">
    <location>
        <begin position="159"/>
        <end position="193"/>
    </location>
</feature>
<accession>A0A2H3CLC5</accession>
<evidence type="ECO:0000313" key="3">
    <source>
        <dbReference type="EMBL" id="PBK82154.1"/>
    </source>
</evidence>
<dbReference type="OrthoDB" id="3222645at2759"/>
<feature type="compositionally biased region" description="Basic and acidic residues" evidence="2">
    <location>
        <begin position="108"/>
        <end position="129"/>
    </location>
</feature>